<protein>
    <submittedName>
        <fullName evidence="2">(northern house mosquito) hypothetical protein</fullName>
    </submittedName>
</protein>
<dbReference type="EMBL" id="HBUE01241711">
    <property type="protein sequence ID" value="CAG6549730.1"/>
    <property type="molecule type" value="Transcribed_RNA"/>
</dbReference>
<dbReference type="EMBL" id="HBUE01348760">
    <property type="protein sequence ID" value="CAG6602014.1"/>
    <property type="molecule type" value="Transcribed_RNA"/>
</dbReference>
<organism evidence="2">
    <name type="scientific">Culex pipiens</name>
    <name type="common">House mosquito</name>
    <dbReference type="NCBI Taxonomy" id="7175"/>
    <lineage>
        <taxon>Eukaryota</taxon>
        <taxon>Metazoa</taxon>
        <taxon>Ecdysozoa</taxon>
        <taxon>Arthropoda</taxon>
        <taxon>Hexapoda</taxon>
        <taxon>Insecta</taxon>
        <taxon>Pterygota</taxon>
        <taxon>Neoptera</taxon>
        <taxon>Endopterygota</taxon>
        <taxon>Diptera</taxon>
        <taxon>Nematocera</taxon>
        <taxon>Culicoidea</taxon>
        <taxon>Culicidae</taxon>
        <taxon>Culicinae</taxon>
        <taxon>Culicini</taxon>
        <taxon>Culex</taxon>
        <taxon>Culex</taxon>
    </lineage>
</organism>
<feature type="region of interest" description="Disordered" evidence="1">
    <location>
        <begin position="1"/>
        <end position="28"/>
    </location>
</feature>
<dbReference type="EMBL" id="HBUE01241713">
    <property type="protein sequence ID" value="CAG6549735.1"/>
    <property type="molecule type" value="Transcribed_RNA"/>
</dbReference>
<evidence type="ECO:0000256" key="1">
    <source>
        <dbReference type="SAM" id="MobiDB-lite"/>
    </source>
</evidence>
<reference evidence="2" key="1">
    <citation type="submission" date="2021-05" db="EMBL/GenBank/DDBJ databases">
        <authorList>
            <person name="Alioto T."/>
            <person name="Alioto T."/>
            <person name="Gomez Garrido J."/>
        </authorList>
    </citation>
    <scope>NUCLEOTIDE SEQUENCE</scope>
</reference>
<dbReference type="AlphaFoldDB" id="A0A8D8CPL6"/>
<feature type="compositionally biased region" description="Basic and acidic residues" evidence="1">
    <location>
        <begin position="1"/>
        <end position="10"/>
    </location>
</feature>
<dbReference type="EMBL" id="HBUE01241712">
    <property type="protein sequence ID" value="CAG6549733.1"/>
    <property type="molecule type" value="Transcribed_RNA"/>
</dbReference>
<dbReference type="EMBL" id="HBUE01348759">
    <property type="protein sequence ID" value="CAG6602011.1"/>
    <property type="molecule type" value="Transcribed_RNA"/>
</dbReference>
<name>A0A8D8CPL6_CULPI</name>
<proteinExistence type="predicted"/>
<dbReference type="EMBL" id="HBUE01348757">
    <property type="protein sequence ID" value="CAG6602008.1"/>
    <property type="molecule type" value="Transcribed_RNA"/>
</dbReference>
<dbReference type="EMBL" id="HBUE01241709">
    <property type="protein sequence ID" value="CAG6549727.1"/>
    <property type="molecule type" value="Transcribed_RNA"/>
</dbReference>
<dbReference type="EMBL" id="HBUE01132751">
    <property type="protein sequence ID" value="CAG6497263.1"/>
    <property type="molecule type" value="Transcribed_RNA"/>
</dbReference>
<evidence type="ECO:0000313" key="2">
    <source>
        <dbReference type="EMBL" id="CAG6497266.1"/>
    </source>
</evidence>
<dbReference type="EMBL" id="HBUE01132752">
    <property type="protein sequence ID" value="CAG6497266.1"/>
    <property type="molecule type" value="Transcribed_RNA"/>
</dbReference>
<sequence length="152" mass="16969">MQLTTDERFESGVSSARVHHGASSGGASGTVRRMALLLSSDGRNQQREADTWQRWTLPAVHLLELKGAPPAPDARSDGVHPGDDRDVRAAELHAQKRTTHLFAADHGTPGRVPHRARELHHARYRISLLSGRQLPYSRLRNPGQYRHRRARG</sequence>
<accession>A0A8D8CPL6</accession>
<dbReference type="EMBL" id="HBUE01348761">
    <property type="protein sequence ID" value="CAG6602016.1"/>
    <property type="molecule type" value="Transcribed_RNA"/>
</dbReference>